<dbReference type="AlphaFoldDB" id="A0A8I5U378"/>
<dbReference type="CDD" id="cd04462">
    <property type="entry name" value="S1_RNAPII_Rpb7"/>
    <property type="match status" value="1"/>
</dbReference>
<evidence type="ECO:0000256" key="5">
    <source>
        <dbReference type="ARBA" id="ARBA00023242"/>
    </source>
</evidence>
<dbReference type="Gene3D" id="2.40.50.140">
    <property type="entry name" value="Nucleic acid-binding proteins"/>
    <property type="match status" value="1"/>
</dbReference>
<comment type="similarity">
    <text evidence="2">Belongs to the eukaryotic RPB7/RPC8 RNA polymerase subunit family.</text>
</comment>
<evidence type="ECO:0000256" key="2">
    <source>
        <dbReference type="ARBA" id="ARBA00009307"/>
    </source>
</evidence>
<dbReference type="Gene3D" id="3.30.1490.120">
    <property type="entry name" value="RNA polymerase Rpb7-like, N-terminal domain"/>
    <property type="match status" value="1"/>
</dbReference>
<dbReference type="GO" id="GO:0003697">
    <property type="term" value="F:single-stranded DNA binding"/>
    <property type="evidence" value="ECO:0007669"/>
    <property type="project" value="TreeGrafter"/>
</dbReference>
<evidence type="ECO:0000313" key="11">
    <source>
        <dbReference type="Proteomes" id="UP000001595"/>
    </source>
</evidence>
<gene>
    <name evidence="10" type="primary">POLR2G</name>
</gene>
<dbReference type="GO" id="GO:0003727">
    <property type="term" value="F:single-stranded RNA binding"/>
    <property type="evidence" value="ECO:0007669"/>
    <property type="project" value="TreeGrafter"/>
</dbReference>
<evidence type="ECO:0000256" key="4">
    <source>
        <dbReference type="ARBA" id="ARBA00023163"/>
    </source>
</evidence>
<keyword evidence="4 7" id="KW-0804">Transcription</keyword>
<evidence type="ECO:0000313" key="10">
    <source>
        <dbReference type="Ensembl" id="ENSPPYP00000035294.1"/>
    </source>
</evidence>
<evidence type="ECO:0000259" key="9">
    <source>
        <dbReference type="SMART" id="SM00316"/>
    </source>
</evidence>
<organism evidence="10 11">
    <name type="scientific">Pongo abelii</name>
    <name type="common">Sumatran orangutan</name>
    <name type="synonym">Pongo pygmaeus abelii</name>
    <dbReference type="NCBI Taxonomy" id="9601"/>
    <lineage>
        <taxon>Eukaryota</taxon>
        <taxon>Metazoa</taxon>
        <taxon>Chordata</taxon>
        <taxon>Craniata</taxon>
        <taxon>Vertebrata</taxon>
        <taxon>Euteleostomi</taxon>
        <taxon>Mammalia</taxon>
        <taxon>Eutheria</taxon>
        <taxon>Euarchontoglires</taxon>
        <taxon>Primates</taxon>
        <taxon>Haplorrhini</taxon>
        <taxon>Catarrhini</taxon>
        <taxon>Hominidae</taxon>
        <taxon>Pongo</taxon>
    </lineage>
</organism>
<keyword evidence="3 7" id="KW-0240">DNA-directed RNA polymerase</keyword>
<feature type="region of interest" description="Disordered" evidence="8">
    <location>
        <begin position="51"/>
        <end position="70"/>
    </location>
</feature>
<dbReference type="SMART" id="SM00316">
    <property type="entry name" value="S1"/>
    <property type="match status" value="1"/>
</dbReference>
<dbReference type="OMA" id="TMRQPGL"/>
<dbReference type="InterPro" id="IPR012340">
    <property type="entry name" value="NA-bd_OB-fold"/>
</dbReference>
<accession>A0A8I5U378</accession>
<dbReference type="Pfam" id="PF03876">
    <property type="entry name" value="SHS2_Rpb7-N"/>
    <property type="match status" value="1"/>
</dbReference>
<dbReference type="GO" id="GO:0000932">
    <property type="term" value="C:P-body"/>
    <property type="evidence" value="ECO:0007669"/>
    <property type="project" value="TreeGrafter"/>
</dbReference>
<dbReference type="FunFam" id="2.40.50.140:FF:000043">
    <property type="entry name" value="DNA-directed RNA polymerase II subunit RPB7"/>
    <property type="match status" value="1"/>
</dbReference>
<feature type="domain" description="S1 motif" evidence="9">
    <location>
        <begin position="163"/>
        <end position="245"/>
    </location>
</feature>
<evidence type="ECO:0000256" key="3">
    <source>
        <dbReference type="ARBA" id="ARBA00022478"/>
    </source>
</evidence>
<dbReference type="InterPro" id="IPR045113">
    <property type="entry name" value="Rpb7-like"/>
</dbReference>
<evidence type="ECO:0000256" key="8">
    <source>
        <dbReference type="SAM" id="MobiDB-lite"/>
    </source>
</evidence>
<dbReference type="PANTHER" id="PTHR12709">
    <property type="entry name" value="DNA-DIRECTED RNA POLYMERASE II, III"/>
    <property type="match status" value="1"/>
</dbReference>
<comment type="function">
    <text evidence="6">Core component of RNA polymerase II (Pol II), a DNA-dependent RNA polymerase which synthesizes mRNA precursors and many functional non-coding RNAs using the four ribonucleoside triphosphates as substrates. Pol II is the central component of the basal RNA polymerase II transcription machinery. It is composed of mobile elements that move relative to each other. POLR2G/RPB7 is part of a subcomplex with POLR2D/RPB4 that binds to a pocket formed by POLR2A/RPB1, POLR2B/RPB2 and POLR2F/RPABC2 at the base of the clamp element. The POLR2D/RPB4-POLR2G/RPB7 subcomplex seems to lock the clamp via POLR2G/RPB7 in the closed conformation thus preventing double-stranded DNA to enter the active site cleft. The POLR2D/RPB4-POLR2G/RPB7 subcomplex binds single-stranded DNA and RNA.</text>
</comment>
<reference evidence="10 11" key="1">
    <citation type="submission" date="2008-02" db="EMBL/GenBank/DDBJ databases">
        <title>A 6x draft sequence assembly of the Pongo pygmaeus abelii genome.</title>
        <authorList>
            <person name="Wilson R.K."/>
            <person name="Mardis E."/>
        </authorList>
    </citation>
    <scope>NUCLEOTIDE SEQUENCE [LARGE SCALE GENOMIC DNA]</scope>
</reference>
<protein>
    <recommendedName>
        <fullName evidence="7">DNA-directed RNA polymerase subunit</fullName>
    </recommendedName>
</protein>
<comment type="function">
    <text evidence="7">DNA-dependent RNA polymerase which catalyzes the transcription of DNA into RNA using the four ribonucleoside triphosphates as substrates.</text>
</comment>
<comment type="subcellular location">
    <subcellularLocation>
        <location evidence="1 7">Nucleus</location>
    </subcellularLocation>
</comment>
<name>A0A8I5U378_PONAB</name>
<dbReference type="Proteomes" id="UP000001595">
    <property type="component" value="Chromosome 11"/>
</dbReference>
<dbReference type="GO" id="GO:0006367">
    <property type="term" value="P:transcription initiation at RNA polymerase II promoter"/>
    <property type="evidence" value="ECO:0007669"/>
    <property type="project" value="TreeGrafter"/>
</dbReference>
<proteinExistence type="inferred from homology"/>
<sequence length="255" mass="28180">LIQQAGGTRLRVAERGALLARPEGLSEVWTLPAYLLWEDVLSCEQGSGWRQGLGGKEEQGQAPARGSPCRPITSQRLAWSPSHFSPQISLEHEILLHPRYFGPNLLNTVKQKLFTEVEGTCTGKYGFVIAVTTIDNIGAGVIQPGRGFVLYPVKYKAIVFRPFKGEVVDAVVTQVNKVGLFTEIGPMSCFISRHSIPSEMEFDPNSNPPCYKTMDEDIVIQQDDEIRLKIVGTRVDKNDIFAIGSLMDDYLGLVS</sequence>
<dbReference type="GeneTree" id="ENSGT00390000008975"/>
<evidence type="ECO:0000256" key="6">
    <source>
        <dbReference type="ARBA" id="ARBA00053377"/>
    </source>
</evidence>
<dbReference type="PANTHER" id="PTHR12709:SF4">
    <property type="entry name" value="DNA-DIRECTED RNA POLYMERASE II SUBUNIT RPB7"/>
    <property type="match status" value="1"/>
</dbReference>
<dbReference type="CDD" id="cd04329">
    <property type="entry name" value="RNAP_II_Rpb7_N"/>
    <property type="match status" value="1"/>
</dbReference>
<dbReference type="GO" id="GO:0005665">
    <property type="term" value="C:RNA polymerase II, core complex"/>
    <property type="evidence" value="ECO:0007669"/>
    <property type="project" value="TreeGrafter"/>
</dbReference>
<dbReference type="GO" id="GO:0060213">
    <property type="term" value="P:positive regulation of nuclear-transcribed mRNA poly(A) tail shortening"/>
    <property type="evidence" value="ECO:0007669"/>
    <property type="project" value="TreeGrafter"/>
</dbReference>
<dbReference type="SUPFAM" id="SSF50249">
    <property type="entry name" value="Nucleic acid-binding proteins"/>
    <property type="match status" value="1"/>
</dbReference>
<reference evidence="10" key="2">
    <citation type="submission" date="2025-08" db="UniProtKB">
        <authorList>
            <consortium name="Ensembl"/>
        </authorList>
    </citation>
    <scope>IDENTIFICATION</scope>
</reference>
<dbReference type="FunFam" id="3.30.1490.120:FF:000001">
    <property type="entry name" value="DNA-directed RNA polymerase II subunit RPB7"/>
    <property type="match status" value="1"/>
</dbReference>
<dbReference type="SUPFAM" id="SSF88798">
    <property type="entry name" value="N-terminal, heterodimerisation domain of RBP7 (RpoE)"/>
    <property type="match status" value="1"/>
</dbReference>
<dbReference type="Ensembl" id="ENSPPYT00000040299.1">
    <property type="protein sequence ID" value="ENSPPYP00000035294.1"/>
    <property type="gene ID" value="ENSPPYG00000003147.3"/>
</dbReference>
<evidence type="ECO:0000256" key="7">
    <source>
        <dbReference type="RuleBase" id="RU369086"/>
    </source>
</evidence>
<keyword evidence="11" id="KW-1185">Reference proteome</keyword>
<keyword evidence="5 7" id="KW-0539">Nucleus</keyword>
<dbReference type="Pfam" id="PF00575">
    <property type="entry name" value="S1"/>
    <property type="match status" value="1"/>
</dbReference>
<evidence type="ECO:0000256" key="1">
    <source>
        <dbReference type="ARBA" id="ARBA00004123"/>
    </source>
</evidence>
<reference evidence="10" key="3">
    <citation type="submission" date="2025-09" db="UniProtKB">
        <authorList>
            <consortium name="Ensembl"/>
        </authorList>
    </citation>
    <scope>IDENTIFICATION</scope>
</reference>
<dbReference type="GO" id="GO:0031369">
    <property type="term" value="F:translation initiation factor binding"/>
    <property type="evidence" value="ECO:0007669"/>
    <property type="project" value="TreeGrafter"/>
</dbReference>
<dbReference type="InterPro" id="IPR005576">
    <property type="entry name" value="Rpb7-like_N"/>
</dbReference>
<dbReference type="InterPro" id="IPR036898">
    <property type="entry name" value="RNA_pol_Rpb7-like_N_sf"/>
</dbReference>
<dbReference type="GO" id="GO:0045948">
    <property type="term" value="P:positive regulation of translational initiation"/>
    <property type="evidence" value="ECO:0007669"/>
    <property type="project" value="TreeGrafter"/>
</dbReference>
<dbReference type="InterPro" id="IPR003029">
    <property type="entry name" value="S1_domain"/>
</dbReference>